<keyword evidence="3 5" id="KW-1133">Transmembrane helix</keyword>
<accession>Q1PL98</accession>
<evidence type="ECO:0000256" key="5">
    <source>
        <dbReference type="SAM" id="Phobius"/>
    </source>
</evidence>
<gene>
    <name evidence="7" type="ORF">ASNC1363_0011</name>
</gene>
<dbReference type="InterPro" id="IPR007016">
    <property type="entry name" value="O-antigen_ligase-rel_domated"/>
</dbReference>
<name>Q1PL98_PROMR</name>
<feature type="transmembrane region" description="Helical" evidence="5">
    <location>
        <begin position="68"/>
        <end position="91"/>
    </location>
</feature>
<organism evidence="7">
    <name type="scientific">uncultured Prochlorococcus marinus clone ASNC1363</name>
    <dbReference type="NCBI Taxonomy" id="379364"/>
    <lineage>
        <taxon>Bacteria</taxon>
        <taxon>Bacillati</taxon>
        <taxon>Cyanobacteriota</taxon>
        <taxon>Cyanophyceae</taxon>
        <taxon>Synechococcales</taxon>
        <taxon>Prochlorococcaceae</taxon>
        <taxon>Prochlorococcus</taxon>
    </lineage>
</organism>
<reference evidence="7" key="2">
    <citation type="submission" date="2006-04" db="EMBL/GenBank/DDBJ databases">
        <title>Sequencing of the draft fosmids and assembly of Prochlorococcus marinus environmental genome fragment.</title>
        <authorList>
            <consortium name="US DOE Joint Genome Institute (JGI)"/>
            <person name="Copeland A."/>
            <person name="Lucas S."/>
            <person name="Lapidus A."/>
            <person name="Barry K."/>
            <person name="Detter J.C."/>
            <person name="Glavina T."/>
            <person name="Hammon N."/>
            <person name="Israni S."/>
            <person name="Richardson P."/>
        </authorList>
    </citation>
    <scope>NUCLEOTIDE SEQUENCE</scope>
</reference>
<feature type="transmembrane region" description="Helical" evidence="5">
    <location>
        <begin position="103"/>
        <end position="123"/>
    </location>
</feature>
<evidence type="ECO:0000259" key="6">
    <source>
        <dbReference type="Pfam" id="PF04932"/>
    </source>
</evidence>
<evidence type="ECO:0000256" key="4">
    <source>
        <dbReference type="ARBA" id="ARBA00023136"/>
    </source>
</evidence>
<feature type="transmembrane region" description="Helical" evidence="5">
    <location>
        <begin position="315"/>
        <end position="336"/>
    </location>
</feature>
<sequence length="444" mass="51510">MKLLSKKWNYVDISRKLHRINLSSLGQIFFLIGIIFLASALPISLIFLLISIIISFKENKKNFLWNKWSIALLVTSIFMILSSFLRLIFPIQSELSYLAKNSWIDIMNWIPLFVSFHSFQFYLKTSTQRILCCKALIISTIPVIFSCISQYWFKVYGPFSTFFGLITWYQKPFENAQSGVEGLFSNPNYTGYWLSTILPLSLYFLLKNKSKKYNSFFISIVTLLILYFLINTSSRNALISISFSTLLVFCSKVLFIKLLFLITFLLLIVTLNPTIGAKSYEFLKVFLPIKLLDKFILFSKLDILSLHRLDIYKNALYFIFRNPLFGWGASTFGALYLLNSGMSPAVHTHNLILEIAYNYGIVPSLIITFFIFNLFSTTLTFLKKDKFNKILFIDKIWLTSAISSIIFHMSDFPYYDGKVSILFWLLLAGINTINNEYKNIIFSK</sequence>
<keyword evidence="4 5" id="KW-0472">Membrane</keyword>
<protein>
    <recommendedName>
        <fullName evidence="6">O-antigen ligase-related domain-containing protein</fullName>
    </recommendedName>
</protein>
<comment type="subcellular location">
    <subcellularLocation>
        <location evidence="1">Membrane</location>
        <topology evidence="1">Multi-pass membrane protein</topology>
    </subcellularLocation>
</comment>
<reference evidence="7" key="1">
    <citation type="journal article" date="2006" name="Science">
        <title>Genomic islands and the ecology and evolution of Prochlorococcus.</title>
        <authorList>
            <person name="Coleman M.L."/>
            <person name="Sullivan M.B."/>
            <person name="Martiny A.C."/>
            <person name="Steglich C."/>
            <person name="Barry K."/>
            <person name="Delong E.F."/>
            <person name="Chisholm S.W."/>
        </authorList>
    </citation>
    <scope>NUCLEOTIDE SEQUENCE</scope>
</reference>
<feature type="transmembrane region" description="Helical" evidence="5">
    <location>
        <begin position="396"/>
        <end position="415"/>
    </location>
</feature>
<feature type="transmembrane region" description="Helical" evidence="5">
    <location>
        <begin position="213"/>
        <end position="230"/>
    </location>
</feature>
<dbReference type="PANTHER" id="PTHR37422:SF17">
    <property type="entry name" value="O-ANTIGEN LIGASE"/>
    <property type="match status" value="1"/>
</dbReference>
<feature type="transmembrane region" description="Helical" evidence="5">
    <location>
        <begin position="421"/>
        <end position="437"/>
    </location>
</feature>
<dbReference type="AlphaFoldDB" id="Q1PL98"/>
<proteinExistence type="predicted"/>
<feature type="transmembrane region" description="Helical" evidence="5">
    <location>
        <begin position="135"/>
        <end position="153"/>
    </location>
</feature>
<dbReference type="Pfam" id="PF04932">
    <property type="entry name" value="Wzy_C"/>
    <property type="match status" value="1"/>
</dbReference>
<evidence type="ECO:0000313" key="7">
    <source>
        <dbReference type="EMBL" id="ABE10793.1"/>
    </source>
</evidence>
<evidence type="ECO:0000256" key="2">
    <source>
        <dbReference type="ARBA" id="ARBA00022692"/>
    </source>
</evidence>
<feature type="transmembrane region" description="Helical" evidence="5">
    <location>
        <begin position="28"/>
        <end position="56"/>
    </location>
</feature>
<evidence type="ECO:0000256" key="1">
    <source>
        <dbReference type="ARBA" id="ARBA00004141"/>
    </source>
</evidence>
<dbReference type="InterPro" id="IPR051533">
    <property type="entry name" value="WaaL-like"/>
</dbReference>
<dbReference type="EMBL" id="DQ366712">
    <property type="protein sequence ID" value="ABE10793.1"/>
    <property type="molecule type" value="Genomic_DNA"/>
</dbReference>
<feature type="domain" description="O-antigen ligase-related" evidence="6">
    <location>
        <begin position="221"/>
        <end position="362"/>
    </location>
</feature>
<dbReference type="GO" id="GO:0016020">
    <property type="term" value="C:membrane"/>
    <property type="evidence" value="ECO:0007669"/>
    <property type="project" value="UniProtKB-SubCell"/>
</dbReference>
<feature type="transmembrane region" description="Helical" evidence="5">
    <location>
        <begin position="356"/>
        <end position="375"/>
    </location>
</feature>
<feature type="transmembrane region" description="Helical" evidence="5">
    <location>
        <begin position="189"/>
        <end position="206"/>
    </location>
</feature>
<dbReference type="PANTHER" id="PTHR37422">
    <property type="entry name" value="TEICHURONIC ACID BIOSYNTHESIS PROTEIN TUAE"/>
    <property type="match status" value="1"/>
</dbReference>
<evidence type="ECO:0000256" key="3">
    <source>
        <dbReference type="ARBA" id="ARBA00022989"/>
    </source>
</evidence>
<feature type="transmembrane region" description="Helical" evidence="5">
    <location>
        <begin position="236"/>
        <end position="269"/>
    </location>
</feature>
<keyword evidence="2 5" id="KW-0812">Transmembrane</keyword>